<dbReference type="OrthoDB" id="1816487at2"/>
<dbReference type="PANTHER" id="PTHR45661">
    <property type="entry name" value="SURFACE ANTIGEN"/>
    <property type="match status" value="1"/>
</dbReference>
<dbReference type="PANTHER" id="PTHR45661:SF3">
    <property type="entry name" value="IG-LIKE DOMAIN-CONTAINING PROTEIN"/>
    <property type="match status" value="1"/>
</dbReference>
<accession>E9SAN2</accession>
<dbReference type="RefSeq" id="WP_002848591.1">
    <property type="nucleotide sequence ID" value="NZ_ADKM02000062.1"/>
</dbReference>
<keyword evidence="3" id="KW-1185">Reference proteome</keyword>
<dbReference type="Proteomes" id="UP000004259">
    <property type="component" value="Unassembled WGS sequence"/>
</dbReference>
<dbReference type="eggNOG" id="COG4886">
    <property type="taxonomic scope" value="Bacteria"/>
</dbReference>
<feature type="compositionally biased region" description="Basic and acidic residues" evidence="1">
    <location>
        <begin position="140"/>
        <end position="164"/>
    </location>
</feature>
<dbReference type="AlphaFoldDB" id="E9SAN2"/>
<gene>
    <name evidence="2" type="ORF">CUS_7994</name>
</gene>
<sequence>MQCERCNAELPPKAIECPNCGAPAPQNIEGFENTIEIQHILKTIMEKHGSILINDPTQFVSMLNDYLAAYDKERRLLVNAMRAGVLKNMVKEEKTNREYALLSAKSYMINELFVSENAAEFVLACFTYTLGWPYDSSMSKNKEPEKPAEPVEEEKKPEAPKLRPDTKIFKSSDATRYRLARNVTIPEGFTKIDSFCFDRFNFMRSIKLPSTMIAIGDYAFSECKNLKGVEMPESLRVIEQGAFSQCGKLAMIKIPKGILEIPDNTFEFCANLSVVDIPNTVSSIGVEAFSGCEKLEKLFLPDSVKFIDKNAFSYCPELTIRCYENSYVHKYCLTYNIDFETVQVGVGLKQKPI</sequence>
<evidence type="ECO:0000313" key="3">
    <source>
        <dbReference type="Proteomes" id="UP000004259"/>
    </source>
</evidence>
<evidence type="ECO:0000313" key="2">
    <source>
        <dbReference type="EMBL" id="EGC03713.1"/>
    </source>
</evidence>
<dbReference type="InterPro" id="IPR026906">
    <property type="entry name" value="LRR_5"/>
</dbReference>
<dbReference type="SUPFAM" id="SSF52058">
    <property type="entry name" value="L domain-like"/>
    <property type="match status" value="1"/>
</dbReference>
<dbReference type="STRING" id="246199.CUS_7994"/>
<dbReference type="Pfam" id="PF13306">
    <property type="entry name" value="LRR_5"/>
    <property type="match status" value="1"/>
</dbReference>
<dbReference type="Gene3D" id="3.80.10.10">
    <property type="entry name" value="Ribonuclease Inhibitor"/>
    <property type="match status" value="1"/>
</dbReference>
<dbReference type="EMBL" id="ADKM02000062">
    <property type="protein sequence ID" value="EGC03713.1"/>
    <property type="molecule type" value="Genomic_DNA"/>
</dbReference>
<evidence type="ECO:0000256" key="1">
    <source>
        <dbReference type="SAM" id="MobiDB-lite"/>
    </source>
</evidence>
<name>E9SAN2_RUMAL</name>
<dbReference type="InterPro" id="IPR032675">
    <property type="entry name" value="LRR_dom_sf"/>
</dbReference>
<organism evidence="2 3">
    <name type="scientific">Ruminococcus albus 8</name>
    <dbReference type="NCBI Taxonomy" id="246199"/>
    <lineage>
        <taxon>Bacteria</taxon>
        <taxon>Bacillati</taxon>
        <taxon>Bacillota</taxon>
        <taxon>Clostridia</taxon>
        <taxon>Eubacteriales</taxon>
        <taxon>Oscillospiraceae</taxon>
        <taxon>Ruminococcus</taxon>
    </lineage>
</organism>
<reference evidence="2 3" key="1">
    <citation type="submission" date="2011-02" db="EMBL/GenBank/DDBJ databases">
        <authorList>
            <person name="Nelson K.E."/>
            <person name="Sutton G."/>
            <person name="Torralba M."/>
            <person name="Durkin S."/>
            <person name="Harkins D."/>
            <person name="Montgomery R."/>
            <person name="Ziemer C."/>
            <person name="Klaassens E."/>
            <person name="Ocuiv P."/>
            <person name="Morrison M."/>
        </authorList>
    </citation>
    <scope>NUCLEOTIDE SEQUENCE [LARGE SCALE GENOMIC DNA]</scope>
    <source>
        <strain evidence="2 3">8</strain>
    </source>
</reference>
<comment type="caution">
    <text evidence="2">The sequence shown here is derived from an EMBL/GenBank/DDBJ whole genome shotgun (WGS) entry which is preliminary data.</text>
</comment>
<dbReference type="InterPro" id="IPR053139">
    <property type="entry name" value="Surface_bspA-like"/>
</dbReference>
<protein>
    <submittedName>
        <fullName evidence="2">Conserved domain protein</fullName>
    </submittedName>
</protein>
<proteinExistence type="predicted"/>
<feature type="region of interest" description="Disordered" evidence="1">
    <location>
        <begin position="138"/>
        <end position="164"/>
    </location>
</feature>